<feature type="compositionally biased region" description="Pro residues" evidence="2">
    <location>
        <begin position="56"/>
        <end position="66"/>
    </location>
</feature>
<dbReference type="PANTHER" id="PTHR47642:SF5">
    <property type="entry name" value="ATP-DEPENDENT DNA HELICASE"/>
    <property type="match status" value="1"/>
</dbReference>
<keyword evidence="1" id="KW-0234">DNA repair</keyword>
<comment type="similarity">
    <text evidence="1">Belongs to the helicase family.</text>
</comment>
<organism evidence="4 5">
    <name type="scientific">Fusarium fujikuroi</name>
    <name type="common">Bakanae and foot rot disease fungus</name>
    <name type="synonym">Gibberella fujikuroi</name>
    <dbReference type="NCBI Taxonomy" id="5127"/>
    <lineage>
        <taxon>Eukaryota</taxon>
        <taxon>Fungi</taxon>
        <taxon>Dikarya</taxon>
        <taxon>Ascomycota</taxon>
        <taxon>Pezizomycotina</taxon>
        <taxon>Sordariomycetes</taxon>
        <taxon>Hypocreomycetidae</taxon>
        <taxon>Hypocreales</taxon>
        <taxon>Nectriaceae</taxon>
        <taxon>Fusarium</taxon>
        <taxon>Fusarium fujikuroi species complex</taxon>
    </lineage>
</organism>
<feature type="region of interest" description="Disordered" evidence="2">
    <location>
        <begin position="759"/>
        <end position="791"/>
    </location>
</feature>
<dbReference type="CDD" id="cd18809">
    <property type="entry name" value="SF1_C_RecD"/>
    <property type="match status" value="2"/>
</dbReference>
<dbReference type="InterPro" id="IPR051055">
    <property type="entry name" value="PIF1_helicase"/>
</dbReference>
<evidence type="ECO:0000259" key="3">
    <source>
        <dbReference type="Pfam" id="PF05970"/>
    </source>
</evidence>
<dbReference type="Proteomes" id="UP000760494">
    <property type="component" value="Unassembled WGS sequence"/>
</dbReference>
<evidence type="ECO:0000313" key="5">
    <source>
        <dbReference type="Proteomes" id="UP000760494"/>
    </source>
</evidence>
<comment type="catalytic activity">
    <reaction evidence="1">
        <text>ATP + H2O = ADP + phosphate + H(+)</text>
        <dbReference type="Rhea" id="RHEA:13065"/>
        <dbReference type="ChEBI" id="CHEBI:15377"/>
        <dbReference type="ChEBI" id="CHEBI:15378"/>
        <dbReference type="ChEBI" id="CHEBI:30616"/>
        <dbReference type="ChEBI" id="CHEBI:43474"/>
        <dbReference type="ChEBI" id="CHEBI:456216"/>
        <dbReference type="EC" id="5.6.2.3"/>
    </reaction>
</comment>
<dbReference type="GO" id="GO:0006310">
    <property type="term" value="P:DNA recombination"/>
    <property type="evidence" value="ECO:0007669"/>
    <property type="project" value="UniProtKB-KW"/>
</dbReference>
<proteinExistence type="inferred from homology"/>
<keyword evidence="1" id="KW-0347">Helicase</keyword>
<keyword evidence="1" id="KW-0233">DNA recombination</keyword>
<dbReference type="EC" id="5.6.2.3" evidence="1"/>
<dbReference type="InterPro" id="IPR027417">
    <property type="entry name" value="P-loop_NTPase"/>
</dbReference>
<keyword evidence="1" id="KW-0378">Hydrolase</keyword>
<dbReference type="InterPro" id="IPR010285">
    <property type="entry name" value="DNA_helicase_pif1-like_DEAD"/>
</dbReference>
<evidence type="ECO:0000256" key="2">
    <source>
        <dbReference type="SAM" id="MobiDB-lite"/>
    </source>
</evidence>
<name>A0A9Q9RSR9_FUSFU</name>
<dbReference type="PANTHER" id="PTHR47642">
    <property type="entry name" value="ATP-DEPENDENT DNA HELICASE"/>
    <property type="match status" value="1"/>
</dbReference>
<feature type="domain" description="DNA helicase Pif1-like DEAD-box helicase" evidence="3">
    <location>
        <begin position="164"/>
        <end position="281"/>
    </location>
</feature>
<feature type="compositionally biased region" description="Low complexity" evidence="2">
    <location>
        <begin position="779"/>
        <end position="790"/>
    </location>
</feature>
<feature type="compositionally biased region" description="Polar residues" evidence="2">
    <location>
        <begin position="78"/>
        <end position="90"/>
    </location>
</feature>
<feature type="compositionally biased region" description="Low complexity" evidence="2">
    <location>
        <begin position="688"/>
        <end position="697"/>
    </location>
</feature>
<feature type="region of interest" description="Disordered" evidence="2">
    <location>
        <begin position="858"/>
        <end position="879"/>
    </location>
</feature>
<dbReference type="EMBL" id="CABFJX010000372">
    <property type="protein sequence ID" value="VTT74007.1"/>
    <property type="molecule type" value="Genomic_DNA"/>
</dbReference>
<feature type="region of interest" description="Disordered" evidence="2">
    <location>
        <begin position="637"/>
        <end position="656"/>
    </location>
</feature>
<feature type="domain" description="DNA helicase Pif1-like DEAD-box helicase" evidence="3">
    <location>
        <begin position="899"/>
        <end position="1058"/>
    </location>
</feature>
<gene>
    <name evidence="4" type="ORF">C2S_9369</name>
</gene>
<feature type="region of interest" description="Disordered" evidence="2">
    <location>
        <begin position="52"/>
        <end position="101"/>
    </location>
</feature>
<dbReference type="Gene3D" id="3.40.50.300">
    <property type="entry name" value="P-loop containing nucleotide triphosphate hydrolases"/>
    <property type="match status" value="3"/>
</dbReference>
<comment type="cofactor">
    <cofactor evidence="1">
        <name>Mg(2+)</name>
        <dbReference type="ChEBI" id="CHEBI:18420"/>
    </cofactor>
</comment>
<keyword evidence="1" id="KW-0227">DNA damage</keyword>
<feature type="region of interest" description="Disordered" evidence="2">
    <location>
        <begin position="108"/>
        <end position="127"/>
    </location>
</feature>
<dbReference type="GO" id="GO:0005524">
    <property type="term" value="F:ATP binding"/>
    <property type="evidence" value="ECO:0007669"/>
    <property type="project" value="UniProtKB-KW"/>
</dbReference>
<dbReference type="GO" id="GO:0043139">
    <property type="term" value="F:5'-3' DNA helicase activity"/>
    <property type="evidence" value="ECO:0007669"/>
    <property type="project" value="UniProtKB-EC"/>
</dbReference>
<dbReference type="GO" id="GO:0016787">
    <property type="term" value="F:hydrolase activity"/>
    <property type="evidence" value="ECO:0007669"/>
    <property type="project" value="UniProtKB-KW"/>
</dbReference>
<protein>
    <recommendedName>
        <fullName evidence="1">ATP-dependent DNA helicase</fullName>
        <ecNumber evidence="1">5.6.2.3</ecNumber>
    </recommendedName>
</protein>
<feature type="region of interest" description="Disordered" evidence="2">
    <location>
        <begin position="804"/>
        <end position="841"/>
    </location>
</feature>
<dbReference type="Pfam" id="PF05970">
    <property type="entry name" value="PIF1"/>
    <property type="match status" value="2"/>
</dbReference>
<evidence type="ECO:0000313" key="4">
    <source>
        <dbReference type="EMBL" id="VTT74007.1"/>
    </source>
</evidence>
<dbReference type="SUPFAM" id="SSF52540">
    <property type="entry name" value="P-loop containing nucleoside triphosphate hydrolases"/>
    <property type="match status" value="4"/>
</dbReference>
<feature type="compositionally biased region" description="Low complexity" evidence="2">
    <location>
        <begin position="804"/>
        <end position="814"/>
    </location>
</feature>
<feature type="compositionally biased region" description="Basic and acidic residues" evidence="2">
    <location>
        <begin position="109"/>
        <end position="127"/>
    </location>
</feature>
<dbReference type="GO" id="GO:0000723">
    <property type="term" value="P:telomere maintenance"/>
    <property type="evidence" value="ECO:0007669"/>
    <property type="project" value="InterPro"/>
</dbReference>
<sequence length="1444" mass="161639">MPLRVFEFGPLINQARPLPQSNQTFINAINQFALRVLRIMWIPRSFTRPMPIMRGPAPPTYPPTPPSQGTKRKASDAAPTSENNELSQTLPPSPKRTQREASFLSISSDGHEYDPHQHDELAPRDDRTVINTEPELSDEQNVYSTPLFTLDAMSFLLAQLEATAIRRLTEMGKTVRICAPTGRAAVPLGGTTAYSFMGWSPDLIRKGIAALREITWKNKTARKRIRKTEVLIIDEVSMVSSNFLNCMNECLKRVREDKRLLPFGGIQVIVTGDFCQLAPVKPFQFCYVCGVPTKFNKSDGLHTCIKSREHGPWADEDKWAFRSNAWAETNFTCFNLTDIHRQNDPSFIKLLQKCRLGIPFTENDIDLLMNHDCEVENAPQLLCTREEVDPINHAKFQEITEYEPKRYTVLDGFKWNQKLKWEKDKYSASLEDGTLVVHKEHQLDPVVNLKQTMQVMLQVNLDIRDGLVNGSQGVVCGWEKIDLAKLPVLQGEYSNEREGLVRAFTTKYIQLHPDKRDHVWPRVRFSNGRVRTIYPWCVITPVGEFRPYSLLQRTQIPLIPGWAITIHKSQGMTLERVIVNLSRAFAEGQVYVALSRATCLRGLRVEGEARGITVGEGGNEEVRQFLADTFGTETFEGLEDEEHEESKRHKELRYGAFRDTTRAPLKRKLDTNAQAPISASEPKRLQRSSSFISIPSSSDEDEAPKANHGKAEAIIDSAAKTTADTSSEAAAEVTASEATAQAIAGAIADTIASINADPTEKATADPTGDPTAKDTADSTAGPTAATAKATSDLTAKFTRDATAMDTADSAADPTVATRDPTGVPTGYASAHPTADPTEESIADATAKDTAKDAAKILQQPQPMPLLPSNPSTSGPADDENDFLEVDLASEVDLVPEPTLCKEQQDLLDLIMSGRNVFFTGSAGCGKSTVLKAAVKKLRAASKIVHITAPTGRAALGVNGVTTWSYMGWIIDSMKSPLSELKSDSHRKTVKARLTETHVLIIDEISMVENHHFQRMNECLKSARCWSQQHSDYWPNAPAFGGVQLLVTGDFCQLHPVKPFGHCMRCGSPTIPDTKRNPTEWNCSGRFNCGPFYVEDQWAFRSDAWEEANFSHVHLKEIHRQSDQSFVKMLQKCRLGIPFSKEEGKMLLKQNPDDPKFQNVTKLFAYKNAVQEENRKSFDLLPGRSTIYEAIDGFDWRPHHTELEHYKQNARPDKYSDIPFVKETKEQCKDSPLDAYVEMKINALVMLKINLDTEKGLVNGSQGIVVGWEPHDPAKLPNTKKNTLLNIDVLVGHHAHWRANLIREYAERRGIRQWPIVRFKNGITRTIYPWVLVNTLGATEPYSILYRTQLPLVLAWAVSIHKSQGMTLTHVTTDLSQAWEQPLKYVALSRVTSLDGLAILKPGGRKKRVSRKESLNVIESSSHEVREFLEDKFGRDLFTELEGNR</sequence>
<keyword evidence="1" id="KW-0547">Nucleotide-binding</keyword>
<dbReference type="GO" id="GO:0006281">
    <property type="term" value="P:DNA repair"/>
    <property type="evidence" value="ECO:0007669"/>
    <property type="project" value="UniProtKB-KW"/>
</dbReference>
<evidence type="ECO:0000256" key="1">
    <source>
        <dbReference type="RuleBase" id="RU363044"/>
    </source>
</evidence>
<comment type="caution">
    <text evidence="4">The sequence shown here is derived from an EMBL/GenBank/DDBJ whole genome shotgun (WGS) entry which is preliminary data.</text>
</comment>
<accession>A0A9Q9RSR9</accession>
<keyword evidence="1" id="KW-0067">ATP-binding</keyword>
<feature type="region of interest" description="Disordered" evidence="2">
    <location>
        <begin position="663"/>
        <end position="708"/>
    </location>
</feature>
<reference evidence="4" key="1">
    <citation type="submission" date="2019-05" db="EMBL/GenBank/DDBJ databases">
        <authorList>
            <person name="Piombo E."/>
        </authorList>
    </citation>
    <scope>NUCLEOTIDE SEQUENCE</scope>
    <source>
        <strain evidence="4">C2S</strain>
    </source>
</reference>